<dbReference type="Proteomes" id="UP000466681">
    <property type="component" value="Chromosome"/>
</dbReference>
<reference evidence="2 3" key="1">
    <citation type="journal article" date="2019" name="Emerg. Microbes Infect.">
        <title>Comprehensive subspecies identification of 175 nontuberculous mycobacteria species based on 7547 genomic profiles.</title>
        <authorList>
            <person name="Matsumoto Y."/>
            <person name="Kinjo T."/>
            <person name="Motooka D."/>
            <person name="Nabeya D."/>
            <person name="Jung N."/>
            <person name="Uechi K."/>
            <person name="Horii T."/>
            <person name="Iida T."/>
            <person name="Fujita J."/>
            <person name="Nakamura S."/>
        </authorList>
    </citation>
    <scope>NUCLEOTIDE SEQUENCE [LARGE SCALE GENOMIC DNA]</scope>
    <source>
        <strain evidence="2 3">JCM 6375</strain>
    </source>
</reference>
<feature type="compositionally biased region" description="Low complexity" evidence="1">
    <location>
        <begin position="125"/>
        <end position="135"/>
    </location>
</feature>
<dbReference type="AlphaFoldDB" id="A0AAD1M6T3"/>
<dbReference type="RefSeq" id="WP_083150706.1">
    <property type="nucleotide sequence ID" value="NZ_AP022560.1"/>
</dbReference>
<accession>A0AAD1M6T3</accession>
<feature type="region of interest" description="Disordered" evidence="1">
    <location>
        <begin position="125"/>
        <end position="145"/>
    </location>
</feature>
<keyword evidence="3" id="KW-1185">Reference proteome</keyword>
<evidence type="ECO:0000313" key="3">
    <source>
        <dbReference type="Proteomes" id="UP000466681"/>
    </source>
</evidence>
<dbReference type="EMBL" id="AP022560">
    <property type="protein sequence ID" value="BBX02328.1"/>
    <property type="molecule type" value="Genomic_DNA"/>
</dbReference>
<protein>
    <recommendedName>
        <fullName evidence="4">PASTA domain-containing protein</fullName>
    </recommendedName>
</protein>
<gene>
    <name evidence="2" type="ORF">MMOR_32640</name>
</gene>
<dbReference type="KEGG" id="mmor:MMOR_32640"/>
<name>A0AAD1M6T3_9MYCO</name>
<sequence length="145" mass="14315">MKKLVVLSGGLVAIGSAALVGAGIAVSQPGGSYGANVIDEPYGRAIQILKSQGVTAVFGGKTGSVLQQSQCLVSSQKLIKSSSQGNRAMKMQLFLDCSQAAADKLEELGAAGGPRVGSNGVTTVTPTPVVPIQGAPGAGTPPPLG</sequence>
<evidence type="ECO:0008006" key="4">
    <source>
        <dbReference type="Google" id="ProtNLM"/>
    </source>
</evidence>
<evidence type="ECO:0000256" key="1">
    <source>
        <dbReference type="SAM" id="MobiDB-lite"/>
    </source>
</evidence>
<organism evidence="2 3">
    <name type="scientific">Mycolicibacterium moriokaense</name>
    <dbReference type="NCBI Taxonomy" id="39691"/>
    <lineage>
        <taxon>Bacteria</taxon>
        <taxon>Bacillati</taxon>
        <taxon>Actinomycetota</taxon>
        <taxon>Actinomycetes</taxon>
        <taxon>Mycobacteriales</taxon>
        <taxon>Mycobacteriaceae</taxon>
        <taxon>Mycolicibacterium</taxon>
    </lineage>
</organism>
<proteinExistence type="predicted"/>
<evidence type="ECO:0000313" key="2">
    <source>
        <dbReference type="EMBL" id="BBX02328.1"/>
    </source>
</evidence>